<dbReference type="GO" id="GO:0005829">
    <property type="term" value="C:cytosol"/>
    <property type="evidence" value="ECO:0007669"/>
    <property type="project" value="GOC"/>
</dbReference>
<dbReference type="InterPro" id="IPR045188">
    <property type="entry name" value="Boi1/Boi2-like"/>
</dbReference>
<feature type="region of interest" description="Disordered" evidence="1">
    <location>
        <begin position="201"/>
        <end position="269"/>
    </location>
</feature>
<dbReference type="GO" id="GO:0042147">
    <property type="term" value="P:retrograde transport, endosome to Golgi"/>
    <property type="evidence" value="ECO:0007669"/>
    <property type="project" value="TreeGrafter"/>
</dbReference>
<dbReference type="Gene3D" id="2.30.29.30">
    <property type="entry name" value="Pleckstrin-homology domain (PH domain)/Phosphotyrosine-binding domain (PTB)"/>
    <property type="match status" value="1"/>
</dbReference>
<dbReference type="InterPro" id="IPR011993">
    <property type="entry name" value="PH-like_dom_sf"/>
</dbReference>
<dbReference type="GO" id="GO:0001881">
    <property type="term" value="P:receptor recycling"/>
    <property type="evidence" value="ECO:0007669"/>
    <property type="project" value="TreeGrafter"/>
</dbReference>
<feature type="region of interest" description="Disordered" evidence="1">
    <location>
        <begin position="135"/>
        <end position="157"/>
    </location>
</feature>
<dbReference type="KEGG" id="dci:103513270"/>
<dbReference type="Pfam" id="PF00169">
    <property type="entry name" value="PH"/>
    <property type="match status" value="1"/>
</dbReference>
<dbReference type="AlphaFoldDB" id="A0A3Q0J1G1"/>
<reference evidence="4" key="1">
    <citation type="submission" date="2025-08" db="UniProtKB">
        <authorList>
            <consortium name="RefSeq"/>
        </authorList>
    </citation>
    <scope>IDENTIFICATION</scope>
</reference>
<feature type="compositionally biased region" description="Polar residues" evidence="1">
    <location>
        <begin position="214"/>
        <end position="247"/>
    </location>
</feature>
<dbReference type="CTD" id="33849"/>
<feature type="compositionally biased region" description="Polar residues" evidence="1">
    <location>
        <begin position="148"/>
        <end position="157"/>
    </location>
</feature>
<gene>
    <name evidence="4" type="primary">LOC103513270</name>
</gene>
<dbReference type="GO" id="GO:0005802">
    <property type="term" value="C:trans-Golgi network"/>
    <property type="evidence" value="ECO:0007669"/>
    <property type="project" value="TreeGrafter"/>
</dbReference>
<dbReference type="GO" id="GO:0007032">
    <property type="term" value="P:endosome organization"/>
    <property type="evidence" value="ECO:0007669"/>
    <property type="project" value="TreeGrafter"/>
</dbReference>
<protein>
    <submittedName>
        <fullName evidence="4">Uncharacterized protein LOC103513270</fullName>
    </submittedName>
</protein>
<keyword evidence="3" id="KW-1185">Reference proteome</keyword>
<sequence>MKINDKNLCSFATSTTPVDKEGFLTKRGEINKAAQKRWFVLKGNLLFYFEKRNDKEPVGVIILEGCTIELADHVEDAFSFKIMFHGPGNRSYILGAESQESMEQWMKSLACASYDYMKLMVAELQRQLDELDGTIVSDSPQVPPRRQNPFNKNHQQPQSLQHSITMSDIPMQSTLACASYDYMKLMVAELQRQLDELDGTIVSDSPQVPPRRQNPFNKNHQQPQSLQHSITMSDIPMSGTQNGTSTPAIKPETNTSTSTSNKNRISFRELHTAYGRSILRDRNELRYQQKQKSQSSPNHQPLISL</sequence>
<evidence type="ECO:0000313" key="4">
    <source>
        <dbReference type="RefSeq" id="XP_026682322.1"/>
    </source>
</evidence>
<dbReference type="GeneID" id="103513270"/>
<feature type="domain" description="PH" evidence="2">
    <location>
        <begin position="17"/>
        <end position="114"/>
    </location>
</feature>
<evidence type="ECO:0000313" key="3">
    <source>
        <dbReference type="Proteomes" id="UP000079169"/>
    </source>
</evidence>
<dbReference type="GO" id="GO:0055037">
    <property type="term" value="C:recycling endosome"/>
    <property type="evidence" value="ECO:0007669"/>
    <property type="project" value="TreeGrafter"/>
</dbReference>
<dbReference type="InterPro" id="IPR001849">
    <property type="entry name" value="PH_domain"/>
</dbReference>
<dbReference type="RefSeq" id="XP_026682322.1">
    <property type="nucleotide sequence ID" value="XM_026826521.1"/>
</dbReference>
<dbReference type="GO" id="GO:0005769">
    <property type="term" value="C:early endosome"/>
    <property type="evidence" value="ECO:0007669"/>
    <property type="project" value="TreeGrafter"/>
</dbReference>
<accession>A0A3Q0J1G1</accession>
<feature type="compositionally biased region" description="Low complexity" evidence="1">
    <location>
        <begin position="253"/>
        <end position="263"/>
    </location>
</feature>
<dbReference type="PANTHER" id="PTHR22902">
    <property type="entry name" value="SESQUIPEDALIAN"/>
    <property type="match status" value="1"/>
</dbReference>
<dbReference type="Proteomes" id="UP000079169">
    <property type="component" value="Unplaced"/>
</dbReference>
<dbReference type="PROSITE" id="PS50003">
    <property type="entry name" value="PH_DOMAIN"/>
    <property type="match status" value="1"/>
</dbReference>
<evidence type="ECO:0000256" key="1">
    <source>
        <dbReference type="SAM" id="MobiDB-lite"/>
    </source>
</evidence>
<name>A0A3Q0J1G1_DIACI</name>
<dbReference type="STRING" id="121845.A0A3Q0J1G1"/>
<dbReference type="SUPFAM" id="SSF50729">
    <property type="entry name" value="PH domain-like"/>
    <property type="match status" value="1"/>
</dbReference>
<proteinExistence type="predicted"/>
<evidence type="ECO:0000259" key="2">
    <source>
        <dbReference type="PROSITE" id="PS50003"/>
    </source>
</evidence>
<dbReference type="SMART" id="SM00233">
    <property type="entry name" value="PH"/>
    <property type="match status" value="1"/>
</dbReference>
<dbReference type="PaxDb" id="121845-A0A3Q0J1G1"/>
<dbReference type="FunFam" id="2.30.29.30:FF:000378">
    <property type="entry name" value="Uncharacterized protein, isoform A"/>
    <property type="match status" value="1"/>
</dbReference>
<dbReference type="CDD" id="cd13288">
    <property type="entry name" value="PH_Ses"/>
    <property type="match status" value="1"/>
</dbReference>
<dbReference type="PANTHER" id="PTHR22902:SF53">
    <property type="entry name" value="INOSITOL PHOSPHATASE INTERACTING PROTEIN, ISOFORM A"/>
    <property type="match status" value="1"/>
</dbReference>
<organism evidence="3 4">
    <name type="scientific">Diaphorina citri</name>
    <name type="common">Asian citrus psyllid</name>
    <dbReference type="NCBI Taxonomy" id="121845"/>
    <lineage>
        <taxon>Eukaryota</taxon>
        <taxon>Metazoa</taxon>
        <taxon>Ecdysozoa</taxon>
        <taxon>Arthropoda</taxon>
        <taxon>Hexapoda</taxon>
        <taxon>Insecta</taxon>
        <taxon>Pterygota</taxon>
        <taxon>Neoptera</taxon>
        <taxon>Paraneoptera</taxon>
        <taxon>Hemiptera</taxon>
        <taxon>Sternorrhyncha</taxon>
        <taxon>Psylloidea</taxon>
        <taxon>Psyllidae</taxon>
        <taxon>Diaphorininae</taxon>
        <taxon>Diaphorina</taxon>
    </lineage>
</organism>